<sequence>MTSNGSVGRLRAVGFDVLPLLDRDGVDHALQFWRWDPNRLYLDVVAVFHDDYAVATRLPPQRAWESPFTPTAGGPVRPMPLEPLAAAFEQRFLWTPPGDHLR</sequence>
<accession>A0A0F0H9F3</accession>
<organism evidence="1 2">
    <name type="scientific">Lentzea aerocolonigenes</name>
    <name type="common">Lechevalieria aerocolonigenes</name>
    <name type="synonym">Saccharothrix aerocolonigenes</name>
    <dbReference type="NCBI Taxonomy" id="68170"/>
    <lineage>
        <taxon>Bacteria</taxon>
        <taxon>Bacillati</taxon>
        <taxon>Actinomycetota</taxon>
        <taxon>Actinomycetes</taxon>
        <taxon>Pseudonocardiales</taxon>
        <taxon>Pseudonocardiaceae</taxon>
        <taxon>Lentzea</taxon>
    </lineage>
</organism>
<gene>
    <name evidence="1" type="ORF">UK23_11355</name>
</gene>
<evidence type="ECO:0000313" key="2">
    <source>
        <dbReference type="Proteomes" id="UP000033393"/>
    </source>
</evidence>
<dbReference type="PATRIC" id="fig|68170.10.peg.1355"/>
<evidence type="ECO:0000313" key="1">
    <source>
        <dbReference type="EMBL" id="KJK50263.1"/>
    </source>
</evidence>
<proteinExistence type="predicted"/>
<dbReference type="EMBL" id="JYJG01000063">
    <property type="protein sequence ID" value="KJK50263.1"/>
    <property type="molecule type" value="Genomic_DNA"/>
</dbReference>
<dbReference type="Proteomes" id="UP000033393">
    <property type="component" value="Unassembled WGS sequence"/>
</dbReference>
<reference evidence="1 2" key="1">
    <citation type="submission" date="2015-02" db="EMBL/GenBank/DDBJ databases">
        <authorList>
            <person name="Ju K.-S."/>
            <person name="Doroghazi J.R."/>
            <person name="Metcalf W."/>
        </authorList>
    </citation>
    <scope>NUCLEOTIDE SEQUENCE [LARGE SCALE GENOMIC DNA]</scope>
    <source>
        <strain evidence="1 2">NRRL B-16140</strain>
    </source>
</reference>
<keyword evidence="2" id="KW-1185">Reference proteome</keyword>
<protein>
    <submittedName>
        <fullName evidence="1">Uncharacterized protein</fullName>
    </submittedName>
</protein>
<comment type="caution">
    <text evidence="1">The sequence shown here is derived from an EMBL/GenBank/DDBJ whole genome shotgun (WGS) entry which is preliminary data.</text>
</comment>
<name>A0A0F0H9F3_LENAE</name>
<dbReference type="AlphaFoldDB" id="A0A0F0H9F3"/>